<protein>
    <recommendedName>
        <fullName evidence="13">HVA22-like protein</fullName>
    </recommendedName>
</protein>
<keyword evidence="8" id="KW-0472">Membrane</keyword>
<dbReference type="SUPFAM" id="SSF57667">
    <property type="entry name" value="beta-beta-alpha zinc fingers"/>
    <property type="match status" value="3"/>
</dbReference>
<keyword evidence="3" id="KW-0677">Repeat</keyword>
<dbReference type="PANTHER" id="PTHR46144:SF6">
    <property type="entry name" value="C2H2-TYPE DOMAIN-CONTAINING PROTEIN"/>
    <property type="match status" value="1"/>
</dbReference>
<keyword evidence="8" id="KW-1133">Transmembrane helix</keyword>
<evidence type="ECO:0000256" key="1">
    <source>
        <dbReference type="ARBA" id="ARBA00004123"/>
    </source>
</evidence>
<feature type="domain" description="U1-type" evidence="10">
    <location>
        <begin position="327"/>
        <end position="361"/>
    </location>
</feature>
<keyword evidence="8" id="KW-0812">Transmembrane</keyword>
<keyword evidence="2" id="KW-0479">Metal-binding</keyword>
<evidence type="ECO:0000256" key="7">
    <source>
        <dbReference type="SAM" id="MobiDB-lite"/>
    </source>
</evidence>
<accession>A0AAV7FLV2</accession>
<sequence>MAQIWTILSNLYSIAGPCVMLLYPLYASVEAIESPTKVDDEQWLAYWIIYSFLTLFEMVAEPLLSWIPIWYTIKLIFVTWLVLPQSRGSAFIYNKFVREQLRLYGYGGHKADKEGTKPSSPSKGRNKFLGLALSKKRKLKIRSTIFNLEEKKQRTIEGGASADEVRVCRICNVVCNSAKVFASHLAGEKHALNALKALGPNYPTMVPKVMAHLKQMKYAKKSVPNKIAGLGYTAAPKIVENFSCEVCKIECSSQETFNTHKMGKKHKANLQKLQEKITPKPSATSKKNISAGLDQTTNVEGVKKPSSTKEDLQTKKDKVVQGGAAKKAIMICSLCDVVCNSKAVYDSHISGKKHLALIKKQETQV</sequence>
<feature type="transmembrane region" description="Helical" evidence="8">
    <location>
        <begin position="44"/>
        <end position="60"/>
    </location>
</feature>
<dbReference type="InterPro" id="IPR036236">
    <property type="entry name" value="Znf_C2H2_sf"/>
</dbReference>
<keyword evidence="5" id="KW-0862">Zinc</keyword>
<dbReference type="SMART" id="SM00355">
    <property type="entry name" value="ZnF_C2H2"/>
    <property type="match status" value="3"/>
</dbReference>
<gene>
    <name evidence="11" type="ORF">IEQ34_021201</name>
</gene>
<feature type="domain" description="U1-type" evidence="10">
    <location>
        <begin position="163"/>
        <end position="197"/>
    </location>
</feature>
<feature type="domain" description="C2H2-type" evidence="9">
    <location>
        <begin position="166"/>
        <end position="190"/>
    </location>
</feature>
<evidence type="ECO:0000256" key="4">
    <source>
        <dbReference type="ARBA" id="ARBA00022771"/>
    </source>
</evidence>
<feature type="domain" description="U1-type" evidence="10">
    <location>
        <begin position="239"/>
        <end position="273"/>
    </location>
</feature>
<evidence type="ECO:0000313" key="12">
    <source>
        <dbReference type="Proteomes" id="UP000775213"/>
    </source>
</evidence>
<dbReference type="GO" id="GO:0003676">
    <property type="term" value="F:nucleic acid binding"/>
    <property type="evidence" value="ECO:0007669"/>
    <property type="project" value="InterPro"/>
</dbReference>
<evidence type="ECO:0000256" key="6">
    <source>
        <dbReference type="ARBA" id="ARBA00023242"/>
    </source>
</evidence>
<dbReference type="InterPro" id="IPR003604">
    <property type="entry name" value="Matrin/U1-like-C_Znf_C2H2"/>
</dbReference>
<keyword evidence="4" id="KW-0863">Zinc-finger</keyword>
<dbReference type="GO" id="GO:0005634">
    <property type="term" value="C:nucleus"/>
    <property type="evidence" value="ECO:0007669"/>
    <property type="project" value="UniProtKB-SubCell"/>
</dbReference>
<keyword evidence="6" id="KW-0539">Nucleus</keyword>
<dbReference type="PANTHER" id="PTHR46144">
    <property type="entry name" value="ZINC FINGER PROTEIN 385B-LIKE"/>
    <property type="match status" value="1"/>
</dbReference>
<feature type="domain" description="C2H2-type" evidence="9">
    <location>
        <begin position="242"/>
        <end position="266"/>
    </location>
</feature>
<dbReference type="SMART" id="SM00451">
    <property type="entry name" value="ZnF_U1"/>
    <property type="match status" value="3"/>
</dbReference>
<evidence type="ECO:0000256" key="8">
    <source>
        <dbReference type="SAM" id="Phobius"/>
    </source>
</evidence>
<dbReference type="AlphaFoldDB" id="A0AAV7FLV2"/>
<evidence type="ECO:0000256" key="2">
    <source>
        <dbReference type="ARBA" id="ARBA00022723"/>
    </source>
</evidence>
<dbReference type="Proteomes" id="UP000775213">
    <property type="component" value="Unassembled WGS sequence"/>
</dbReference>
<proteinExistence type="predicted"/>
<feature type="transmembrane region" description="Helical" evidence="8">
    <location>
        <begin position="12"/>
        <end position="32"/>
    </location>
</feature>
<name>A0AAV7FLV2_DENCH</name>
<dbReference type="Gene3D" id="3.30.160.60">
    <property type="entry name" value="Classic Zinc Finger"/>
    <property type="match status" value="3"/>
</dbReference>
<keyword evidence="12" id="KW-1185">Reference proteome</keyword>
<feature type="region of interest" description="Disordered" evidence="7">
    <location>
        <begin position="278"/>
        <end position="314"/>
    </location>
</feature>
<evidence type="ECO:0000256" key="5">
    <source>
        <dbReference type="ARBA" id="ARBA00022833"/>
    </source>
</evidence>
<dbReference type="Pfam" id="PF03134">
    <property type="entry name" value="TB2_DP1_HVA22"/>
    <property type="match status" value="1"/>
</dbReference>
<reference evidence="11 12" key="1">
    <citation type="journal article" date="2021" name="Hortic Res">
        <title>Chromosome-scale assembly of the Dendrobium chrysotoxum genome enhances the understanding of orchid evolution.</title>
        <authorList>
            <person name="Zhang Y."/>
            <person name="Zhang G.Q."/>
            <person name="Zhang D."/>
            <person name="Liu X.D."/>
            <person name="Xu X.Y."/>
            <person name="Sun W.H."/>
            <person name="Yu X."/>
            <person name="Zhu X."/>
            <person name="Wang Z.W."/>
            <person name="Zhao X."/>
            <person name="Zhong W.Y."/>
            <person name="Chen H."/>
            <person name="Yin W.L."/>
            <person name="Huang T."/>
            <person name="Niu S.C."/>
            <person name="Liu Z.J."/>
        </authorList>
    </citation>
    <scope>NUCLEOTIDE SEQUENCE [LARGE SCALE GENOMIC DNA]</scope>
    <source>
        <strain evidence="11">Lindl</strain>
    </source>
</reference>
<evidence type="ECO:0000259" key="10">
    <source>
        <dbReference type="SMART" id="SM00451"/>
    </source>
</evidence>
<dbReference type="Pfam" id="PF12874">
    <property type="entry name" value="zf-met"/>
    <property type="match status" value="3"/>
</dbReference>
<dbReference type="GO" id="GO:0008270">
    <property type="term" value="F:zinc ion binding"/>
    <property type="evidence" value="ECO:0007669"/>
    <property type="project" value="UniProtKB-KW"/>
</dbReference>
<evidence type="ECO:0000313" key="11">
    <source>
        <dbReference type="EMBL" id="KAH0450509.1"/>
    </source>
</evidence>
<feature type="domain" description="C2H2-type" evidence="9">
    <location>
        <begin position="330"/>
        <end position="354"/>
    </location>
</feature>
<feature type="compositionally biased region" description="Polar residues" evidence="7">
    <location>
        <begin position="281"/>
        <end position="299"/>
    </location>
</feature>
<evidence type="ECO:0000256" key="3">
    <source>
        <dbReference type="ARBA" id="ARBA00022737"/>
    </source>
</evidence>
<organism evidence="11 12">
    <name type="scientific">Dendrobium chrysotoxum</name>
    <name type="common">Orchid</name>
    <dbReference type="NCBI Taxonomy" id="161865"/>
    <lineage>
        <taxon>Eukaryota</taxon>
        <taxon>Viridiplantae</taxon>
        <taxon>Streptophyta</taxon>
        <taxon>Embryophyta</taxon>
        <taxon>Tracheophyta</taxon>
        <taxon>Spermatophyta</taxon>
        <taxon>Magnoliopsida</taxon>
        <taxon>Liliopsida</taxon>
        <taxon>Asparagales</taxon>
        <taxon>Orchidaceae</taxon>
        <taxon>Epidendroideae</taxon>
        <taxon>Malaxideae</taxon>
        <taxon>Dendrobiinae</taxon>
        <taxon>Dendrobium</taxon>
    </lineage>
</organism>
<dbReference type="EMBL" id="JAGFBR010000018">
    <property type="protein sequence ID" value="KAH0450509.1"/>
    <property type="molecule type" value="Genomic_DNA"/>
</dbReference>
<evidence type="ECO:0000259" key="9">
    <source>
        <dbReference type="SMART" id="SM00355"/>
    </source>
</evidence>
<feature type="compositionally biased region" description="Basic and acidic residues" evidence="7">
    <location>
        <begin position="301"/>
        <end position="314"/>
    </location>
</feature>
<dbReference type="InterPro" id="IPR051868">
    <property type="entry name" value="ZN346_ZMAT4"/>
</dbReference>
<comment type="caution">
    <text evidence="11">The sequence shown here is derived from an EMBL/GenBank/DDBJ whole genome shotgun (WGS) entry which is preliminary data.</text>
</comment>
<evidence type="ECO:0008006" key="13">
    <source>
        <dbReference type="Google" id="ProtNLM"/>
    </source>
</evidence>
<comment type="subcellular location">
    <subcellularLocation>
        <location evidence="1">Nucleus</location>
    </subcellularLocation>
</comment>
<dbReference type="InterPro" id="IPR013087">
    <property type="entry name" value="Znf_C2H2_type"/>
</dbReference>
<dbReference type="InterPro" id="IPR004345">
    <property type="entry name" value="TB2_DP1_HVA22"/>
</dbReference>